<keyword evidence="3" id="KW-1185">Reference proteome</keyword>
<evidence type="ECO:0000259" key="1">
    <source>
        <dbReference type="Pfam" id="PF05050"/>
    </source>
</evidence>
<dbReference type="Pfam" id="PF05050">
    <property type="entry name" value="Methyltransf_21"/>
    <property type="match status" value="1"/>
</dbReference>
<name>A0A3A9AMG7_9FIRM</name>
<dbReference type="InterPro" id="IPR029063">
    <property type="entry name" value="SAM-dependent_MTases_sf"/>
</dbReference>
<dbReference type="GO" id="GO:0032259">
    <property type="term" value="P:methylation"/>
    <property type="evidence" value="ECO:0007669"/>
    <property type="project" value="UniProtKB-KW"/>
</dbReference>
<dbReference type="InterPro" id="IPR006342">
    <property type="entry name" value="FkbM_mtfrase"/>
</dbReference>
<dbReference type="EMBL" id="RAYQ01000026">
    <property type="protein sequence ID" value="RKI88651.1"/>
    <property type="molecule type" value="Genomic_DNA"/>
</dbReference>
<organism evidence="2 3">
    <name type="scientific">Parablautia intestinalis</name>
    <dbReference type="NCBI Taxonomy" id="2320100"/>
    <lineage>
        <taxon>Bacteria</taxon>
        <taxon>Bacillati</taxon>
        <taxon>Bacillota</taxon>
        <taxon>Clostridia</taxon>
        <taxon>Lachnospirales</taxon>
        <taxon>Lachnospiraceae</taxon>
        <taxon>Parablautia</taxon>
    </lineage>
</organism>
<dbReference type="AlphaFoldDB" id="A0A3A9AMG7"/>
<evidence type="ECO:0000313" key="2">
    <source>
        <dbReference type="EMBL" id="RKI88651.1"/>
    </source>
</evidence>
<keyword evidence="2" id="KW-0808">Transferase</keyword>
<dbReference type="Gene3D" id="3.40.50.150">
    <property type="entry name" value="Vaccinia Virus protein VP39"/>
    <property type="match status" value="1"/>
</dbReference>
<gene>
    <name evidence="2" type="ORF">D7V94_18915</name>
</gene>
<keyword evidence="2" id="KW-0489">Methyltransferase</keyword>
<feature type="domain" description="Methyltransferase FkbM" evidence="1">
    <location>
        <begin position="183"/>
        <end position="306"/>
    </location>
</feature>
<dbReference type="GO" id="GO:0008168">
    <property type="term" value="F:methyltransferase activity"/>
    <property type="evidence" value="ECO:0007669"/>
    <property type="project" value="UniProtKB-KW"/>
</dbReference>
<dbReference type="RefSeq" id="WP_120471872.1">
    <property type="nucleotide sequence ID" value="NZ_RAYQ01000026.1"/>
</dbReference>
<dbReference type="OrthoDB" id="5329963at2"/>
<evidence type="ECO:0000313" key="3">
    <source>
        <dbReference type="Proteomes" id="UP000280696"/>
    </source>
</evidence>
<accession>A0A3A9AMG7</accession>
<proteinExistence type="predicted"/>
<sequence>MELEKLEEIHKTYNLFVDEESRYIFKNRLMYNLLGELEYIRNVIRTNKTAMAFLESMLNEKEPVAVWGAGIRAEKFLDFYPEMKIECFIDSYRYGQTLRDIKIIKIEDFVKTCPNTRIVILPRFSYKEIVRKIIGLGIEESRILNFAKVMEQLYEEQYFDLLDKEIDRDGIFVDGGCLDGNDSLKFFRKFSGGGCQLWEPNQEVIPEIIQKMKINNIPYELIQAGMSDRKGKATANYKANEMSAFSLGDGIEGNILLDCIDNHAEQKISMIKMDIEGFEHKGLLGAKWAIQQHKPVLAICVYHRRDDLWKIPLLIHSICSDYRFYMKHYSLFANETVLYGICHIN</sequence>
<dbReference type="SUPFAM" id="SSF53335">
    <property type="entry name" value="S-adenosyl-L-methionine-dependent methyltransferases"/>
    <property type="match status" value="1"/>
</dbReference>
<dbReference type="Gene3D" id="3.40.50.720">
    <property type="entry name" value="NAD(P)-binding Rossmann-like Domain"/>
    <property type="match status" value="1"/>
</dbReference>
<dbReference type="NCBIfam" id="TIGR01444">
    <property type="entry name" value="fkbM_fam"/>
    <property type="match status" value="1"/>
</dbReference>
<comment type="caution">
    <text evidence="2">The sequence shown here is derived from an EMBL/GenBank/DDBJ whole genome shotgun (WGS) entry which is preliminary data.</text>
</comment>
<dbReference type="Proteomes" id="UP000280696">
    <property type="component" value="Unassembled WGS sequence"/>
</dbReference>
<reference evidence="2 3" key="1">
    <citation type="submission" date="2018-09" db="EMBL/GenBank/DDBJ databases">
        <title>Murine metabolic-syndrome-specific gut microbial biobank.</title>
        <authorList>
            <person name="Liu C."/>
        </authorList>
    </citation>
    <scope>NUCLEOTIDE SEQUENCE [LARGE SCALE GENOMIC DNA]</scope>
    <source>
        <strain evidence="2 3">0.1xD8-82</strain>
    </source>
</reference>
<protein>
    <submittedName>
        <fullName evidence="2">FkbM family methyltransferase</fullName>
    </submittedName>
</protein>